<gene>
    <name evidence="2" type="ORF">C6Y45_16785</name>
</gene>
<dbReference type="RefSeq" id="WP_107586378.1">
    <property type="nucleotide sequence ID" value="NZ_PZJJ01000057.1"/>
</dbReference>
<keyword evidence="3" id="KW-1185">Reference proteome</keyword>
<proteinExistence type="predicted"/>
<dbReference type="OrthoDB" id="384795at2"/>
<dbReference type="Pfam" id="PF08818">
    <property type="entry name" value="DUF1801"/>
    <property type="match status" value="1"/>
</dbReference>
<dbReference type="Proteomes" id="UP000240509">
    <property type="component" value="Unassembled WGS sequence"/>
</dbReference>
<comment type="caution">
    <text evidence="2">The sequence shown here is derived from an EMBL/GenBank/DDBJ whole genome shotgun (WGS) entry which is preliminary data.</text>
</comment>
<dbReference type="AlphaFoldDB" id="A0A2T4U1Y8"/>
<name>A0A2T4U1Y8_9BACI</name>
<accession>A0A2T4U1Y8</accession>
<feature type="domain" description="YdhG-like" evidence="1">
    <location>
        <begin position="16"/>
        <end position="111"/>
    </location>
</feature>
<dbReference type="InterPro" id="IPR014922">
    <property type="entry name" value="YdhG-like"/>
</dbReference>
<evidence type="ECO:0000313" key="3">
    <source>
        <dbReference type="Proteomes" id="UP000240509"/>
    </source>
</evidence>
<dbReference type="EMBL" id="PZJJ01000057">
    <property type="protein sequence ID" value="PTL37375.1"/>
    <property type="molecule type" value="Genomic_DNA"/>
</dbReference>
<evidence type="ECO:0000259" key="1">
    <source>
        <dbReference type="Pfam" id="PF08818"/>
    </source>
</evidence>
<sequence length="123" mass="14560">METIDEYLMKIDNPDHRSRVREVLDWTEKAFPELEAKIAWNQPVFTHHGTFIIGYSTSKKHLAAAPEQAGIDQFAGEITEAGYYYTKQLIRMPWEMPVDFSLLKEIIRFNMEDKKDCNTFWRK</sequence>
<dbReference type="Gene3D" id="3.90.1150.200">
    <property type="match status" value="1"/>
</dbReference>
<evidence type="ECO:0000313" key="2">
    <source>
        <dbReference type="EMBL" id="PTL37375.1"/>
    </source>
</evidence>
<protein>
    <submittedName>
        <fullName evidence="2">Iron chaperone</fullName>
    </submittedName>
</protein>
<organism evidence="2 3">
    <name type="scientific">Alkalicoccus saliphilus</name>
    <dbReference type="NCBI Taxonomy" id="200989"/>
    <lineage>
        <taxon>Bacteria</taxon>
        <taxon>Bacillati</taxon>
        <taxon>Bacillota</taxon>
        <taxon>Bacilli</taxon>
        <taxon>Bacillales</taxon>
        <taxon>Bacillaceae</taxon>
        <taxon>Alkalicoccus</taxon>
    </lineage>
</organism>
<dbReference type="SUPFAM" id="SSF159888">
    <property type="entry name" value="YdhG-like"/>
    <property type="match status" value="1"/>
</dbReference>
<reference evidence="2 3" key="1">
    <citation type="submission" date="2018-03" db="EMBL/GenBank/DDBJ databases">
        <title>Alkalicoccus saliphilus sp. nov., isolated from a mineral pool.</title>
        <authorList>
            <person name="Zhao B."/>
        </authorList>
    </citation>
    <scope>NUCLEOTIDE SEQUENCE [LARGE SCALE GENOMIC DNA]</scope>
    <source>
        <strain evidence="2 3">6AG</strain>
    </source>
</reference>